<dbReference type="EMBL" id="JACHGB010000003">
    <property type="protein sequence ID" value="MBB5271354.1"/>
    <property type="molecule type" value="Genomic_DNA"/>
</dbReference>
<evidence type="ECO:0000313" key="2">
    <source>
        <dbReference type="EMBL" id="MBB5271354.1"/>
    </source>
</evidence>
<accession>A0A7W8HFW0</accession>
<sequence length="98" mass="11046">MRDQRIVDAINDRKLIRFTYHGHLRVVEPHTYGRDRKNHDAVRGYQVGGSSSSTSLPEWRVFHVAEMTGLSVTSRGFPGARPGYVRGDTAMTAIYAQL</sequence>
<organism evidence="2 3">
    <name type="scientific">Quisquiliibacterium transsilvanicum</name>
    <dbReference type="NCBI Taxonomy" id="1549638"/>
    <lineage>
        <taxon>Bacteria</taxon>
        <taxon>Pseudomonadati</taxon>
        <taxon>Pseudomonadota</taxon>
        <taxon>Betaproteobacteria</taxon>
        <taxon>Burkholderiales</taxon>
        <taxon>Burkholderiaceae</taxon>
        <taxon>Quisquiliibacterium</taxon>
    </lineage>
</organism>
<dbReference type="RefSeq" id="WP_183965654.1">
    <property type="nucleotide sequence ID" value="NZ_BAABEW010000001.1"/>
</dbReference>
<evidence type="ECO:0000256" key="1">
    <source>
        <dbReference type="SAM" id="MobiDB-lite"/>
    </source>
</evidence>
<dbReference type="AlphaFoldDB" id="A0A7W8HFW0"/>
<name>A0A7W8HFW0_9BURK</name>
<comment type="caution">
    <text evidence="2">The sequence shown here is derived from an EMBL/GenBank/DDBJ whole genome shotgun (WGS) entry which is preliminary data.</text>
</comment>
<proteinExistence type="predicted"/>
<keyword evidence="3" id="KW-1185">Reference proteome</keyword>
<dbReference type="Proteomes" id="UP000532440">
    <property type="component" value="Unassembled WGS sequence"/>
</dbReference>
<gene>
    <name evidence="2" type="ORF">HNQ70_001364</name>
</gene>
<reference evidence="2 3" key="1">
    <citation type="submission" date="2020-08" db="EMBL/GenBank/DDBJ databases">
        <title>Genomic Encyclopedia of Type Strains, Phase IV (KMG-IV): sequencing the most valuable type-strain genomes for metagenomic binning, comparative biology and taxonomic classification.</title>
        <authorList>
            <person name="Goeker M."/>
        </authorList>
    </citation>
    <scope>NUCLEOTIDE SEQUENCE [LARGE SCALE GENOMIC DNA]</scope>
    <source>
        <strain evidence="2 3">DSM 29781</strain>
    </source>
</reference>
<protein>
    <submittedName>
        <fullName evidence="2">Phosphoketolase</fullName>
    </submittedName>
</protein>
<feature type="region of interest" description="Disordered" evidence="1">
    <location>
        <begin position="35"/>
        <end position="54"/>
    </location>
</feature>
<evidence type="ECO:0000313" key="3">
    <source>
        <dbReference type="Proteomes" id="UP000532440"/>
    </source>
</evidence>